<keyword evidence="2" id="KW-1185">Reference proteome</keyword>
<reference evidence="1" key="1">
    <citation type="submission" date="2023-08" db="EMBL/GenBank/DDBJ databases">
        <authorList>
            <person name="Audoor S."/>
            <person name="Bilcke G."/>
        </authorList>
    </citation>
    <scope>NUCLEOTIDE SEQUENCE</scope>
</reference>
<dbReference type="AlphaFoldDB" id="A0AAD2CGW3"/>
<dbReference type="EMBL" id="CAKOGP040000213">
    <property type="protein sequence ID" value="CAJ1932231.1"/>
    <property type="molecule type" value="Genomic_DNA"/>
</dbReference>
<organism evidence="1 2">
    <name type="scientific">Cylindrotheca closterium</name>
    <dbReference type="NCBI Taxonomy" id="2856"/>
    <lineage>
        <taxon>Eukaryota</taxon>
        <taxon>Sar</taxon>
        <taxon>Stramenopiles</taxon>
        <taxon>Ochrophyta</taxon>
        <taxon>Bacillariophyta</taxon>
        <taxon>Bacillariophyceae</taxon>
        <taxon>Bacillariophycidae</taxon>
        <taxon>Bacillariales</taxon>
        <taxon>Bacillariaceae</taxon>
        <taxon>Cylindrotheca</taxon>
    </lineage>
</organism>
<gene>
    <name evidence="1" type="ORF">CYCCA115_LOCUS2750</name>
</gene>
<proteinExistence type="predicted"/>
<accession>A0AAD2CGW3</accession>
<evidence type="ECO:0000313" key="1">
    <source>
        <dbReference type="EMBL" id="CAJ1932231.1"/>
    </source>
</evidence>
<evidence type="ECO:0000313" key="2">
    <source>
        <dbReference type="Proteomes" id="UP001295423"/>
    </source>
</evidence>
<name>A0AAD2CGW3_9STRA</name>
<protein>
    <submittedName>
        <fullName evidence="1">Uncharacterized protein</fullName>
    </submittedName>
</protein>
<comment type="caution">
    <text evidence="1">The sequence shown here is derived from an EMBL/GenBank/DDBJ whole genome shotgun (WGS) entry which is preliminary data.</text>
</comment>
<sequence length="88" mass="10200">MTAVHMSNRYRLLPIFEQGDGSHDSDIPWETSALSFKSNNRVVEFKTLFQKLKGPLFWALADHGRAYEPRPAHPFNKDWREASKLSKP</sequence>
<dbReference type="Proteomes" id="UP001295423">
    <property type="component" value="Unassembled WGS sequence"/>
</dbReference>